<dbReference type="EC" id="4.1.2.40" evidence="2"/>
<protein>
    <submittedName>
        <fullName evidence="2">Fructose-bisphosphate aldolase class II/tagatose 1,6-diphosphate aldolase GatY/KbaY</fullName>
        <ecNumber evidence="2">4.1.2.13</ecNumber>
        <ecNumber evidence="2">4.1.2.40</ecNumber>
    </submittedName>
</protein>
<organism evidence="2 3">
    <name type="scientific">Thermoanaerobacter pentosaceus</name>
    <dbReference type="NCBI Taxonomy" id="694059"/>
    <lineage>
        <taxon>Bacteria</taxon>
        <taxon>Bacillati</taxon>
        <taxon>Bacillota</taxon>
        <taxon>Clostridia</taxon>
        <taxon>Thermoanaerobacterales</taxon>
        <taxon>Thermoanaerobacteraceae</taxon>
        <taxon>Thermoanaerobacter</taxon>
    </lineage>
</organism>
<dbReference type="PANTHER" id="PTHR30304:SF0">
    <property type="entry name" value="D-TAGATOSE-1,6-BISPHOSPHATE ALDOLASE SUBUNIT GATY-RELATED"/>
    <property type="match status" value="1"/>
</dbReference>
<keyword evidence="3" id="KW-1185">Reference proteome</keyword>
<dbReference type="NCBIfam" id="TIGR00167">
    <property type="entry name" value="cbbA"/>
    <property type="match status" value="1"/>
</dbReference>
<evidence type="ECO:0000256" key="1">
    <source>
        <dbReference type="ARBA" id="ARBA00001947"/>
    </source>
</evidence>
<dbReference type="Proteomes" id="UP001223886">
    <property type="component" value="Unassembled WGS sequence"/>
</dbReference>
<dbReference type="Gene3D" id="3.20.20.70">
    <property type="entry name" value="Aldolase class I"/>
    <property type="match status" value="1"/>
</dbReference>
<dbReference type="InterPro" id="IPR000771">
    <property type="entry name" value="FBA_II"/>
</dbReference>
<dbReference type="CDD" id="cd00947">
    <property type="entry name" value="TBP_aldolase_IIB"/>
    <property type="match status" value="1"/>
</dbReference>
<gene>
    <name evidence="2" type="ORF">J2S24_002645</name>
</gene>
<dbReference type="Pfam" id="PF01116">
    <property type="entry name" value="F_bP_aldolase"/>
    <property type="match status" value="1"/>
</dbReference>
<dbReference type="InterPro" id="IPR013785">
    <property type="entry name" value="Aldolase_TIM"/>
</dbReference>
<dbReference type="GO" id="GO:0004332">
    <property type="term" value="F:fructose-bisphosphate aldolase activity"/>
    <property type="evidence" value="ECO:0007669"/>
    <property type="project" value="UniProtKB-EC"/>
</dbReference>
<proteinExistence type="predicted"/>
<dbReference type="RefSeq" id="WP_307681679.1">
    <property type="nucleotide sequence ID" value="NZ_JAURUP010000063.1"/>
</dbReference>
<reference evidence="2 3" key="1">
    <citation type="submission" date="2023-07" db="EMBL/GenBank/DDBJ databases">
        <title>Genomic Encyclopedia of Type Strains, Phase IV (KMG-IV): sequencing the most valuable type-strain genomes for metagenomic binning, comparative biology and taxonomic classification.</title>
        <authorList>
            <person name="Goeker M."/>
        </authorList>
    </citation>
    <scope>NUCLEOTIDE SEQUENCE [LARGE SCALE GENOMIC DNA]</scope>
    <source>
        <strain evidence="2 3">DSM 25963</strain>
    </source>
</reference>
<dbReference type="GO" id="GO:0009025">
    <property type="term" value="F:tagatose-bisphosphate aldolase activity"/>
    <property type="evidence" value="ECO:0007669"/>
    <property type="project" value="UniProtKB-EC"/>
</dbReference>
<dbReference type="PROSITE" id="PS00602">
    <property type="entry name" value="ALDOLASE_CLASS_II_1"/>
    <property type="match status" value="1"/>
</dbReference>
<dbReference type="EC" id="4.1.2.13" evidence="2"/>
<evidence type="ECO:0000313" key="2">
    <source>
        <dbReference type="EMBL" id="MDP9752119.1"/>
    </source>
</evidence>
<name>A0ABT9M7L3_9THEO</name>
<dbReference type="EMBL" id="JAURUP010000063">
    <property type="protein sequence ID" value="MDP9752119.1"/>
    <property type="molecule type" value="Genomic_DNA"/>
</dbReference>
<evidence type="ECO:0000313" key="3">
    <source>
        <dbReference type="Proteomes" id="UP001223886"/>
    </source>
</evidence>
<dbReference type="PIRSF" id="PIRSF001359">
    <property type="entry name" value="F_bP_aldolase_II"/>
    <property type="match status" value="1"/>
</dbReference>
<comment type="caution">
    <text evidence="2">The sequence shown here is derived from an EMBL/GenBank/DDBJ whole genome shotgun (WGS) entry which is preliminary data.</text>
</comment>
<keyword evidence="2" id="KW-0456">Lyase</keyword>
<dbReference type="InterPro" id="IPR050246">
    <property type="entry name" value="Class_II_FBP_aldolase"/>
</dbReference>
<dbReference type="PANTHER" id="PTHR30304">
    <property type="entry name" value="D-TAGATOSE-1,6-BISPHOSPHATE ALDOLASE"/>
    <property type="match status" value="1"/>
</dbReference>
<accession>A0ABT9M7L3</accession>
<sequence>MNDLLIAARKNKYAIGGFNFNFYDDALGIVLGAYELSSPVFLMASEGTVKFLGVKKIVNYVKQLKEDFNIPIVLHLDHGKNIEIIKECINDGFDSIMYDGSLLDFENNIKNTRMIAELCHDRGIPLEGELGRISGIEENVRNIDDALTNPDSVVEFIERSKVDSLAIAIGNAHGLYKGKPKLDFERLSKINDISSVPLVLHGGTGIPLEDIKKAIKLGISKVNIGTEIKITYFKTIKRYIGTINKNDVRHLISTIQNDIKELIKQYIEIFGSFNRV</sequence>
<dbReference type="SUPFAM" id="SSF51569">
    <property type="entry name" value="Aldolase"/>
    <property type="match status" value="1"/>
</dbReference>
<comment type="cofactor">
    <cofactor evidence="1">
        <name>Zn(2+)</name>
        <dbReference type="ChEBI" id="CHEBI:29105"/>
    </cofactor>
</comment>